<dbReference type="PANTHER" id="PTHR42941:SF1">
    <property type="entry name" value="SLL1037 PROTEIN"/>
    <property type="match status" value="1"/>
</dbReference>
<evidence type="ECO:0000313" key="3">
    <source>
        <dbReference type="Proteomes" id="UP001211689"/>
    </source>
</evidence>
<keyword evidence="1" id="KW-0732">Signal</keyword>
<comment type="caution">
    <text evidence="2">The sequence shown here is derived from an EMBL/GenBank/DDBJ whole genome shotgun (WGS) entry which is preliminary data.</text>
</comment>
<dbReference type="PANTHER" id="PTHR42941">
    <property type="entry name" value="SLL1037 PROTEIN"/>
    <property type="match status" value="1"/>
</dbReference>
<feature type="signal peptide" evidence="1">
    <location>
        <begin position="1"/>
        <end position="16"/>
    </location>
</feature>
<dbReference type="CDD" id="cd13520">
    <property type="entry name" value="PBP2_TAXI_TRAP"/>
    <property type="match status" value="1"/>
</dbReference>
<evidence type="ECO:0000313" key="2">
    <source>
        <dbReference type="EMBL" id="MDA8483577.1"/>
    </source>
</evidence>
<protein>
    <submittedName>
        <fullName evidence="2">TAXI family TRAP transporter solute-binding subunit</fullName>
    </submittedName>
</protein>
<dbReference type="PROSITE" id="PS51257">
    <property type="entry name" value="PROKAR_LIPOPROTEIN"/>
    <property type="match status" value="1"/>
</dbReference>
<accession>A0ABT4Y3Z5</accession>
<sequence>MLRTLLIALLALTVTACSRGPDQATLETEVQQRLKQAFGSGVLSLAELSRRGSARDANAPDGEKRLVIYFDSTLKVERDQDFGSWDSPGVASLISALGAGPRGLSGIRNEGNKQGDLLSAHGSLIYRETDSGWVAVVPQGFKAPPAPETIEPGVGQTREQLVAAIGTALNLAPGGTGTKERAIIADELSRSLNNIQSRLSRLQKGYPLAGGPASGQYARLAQAMASLMRPKGLQLTPLTTEGGLDNLRMLRRGDVVVALSQSDMAQLAVSGSGPFTEGGPYTGLRALASLYPEPVHVLVRGDSPIHDLAGLRGKRVNLGQPGSASRDTAVAVLAAHGLGTADLADATSLDLQQALTAIRDGNLDATLQVIGAPADSIRAASEAMQLRLLPLEESAIRQLETSRPGTFAAQVAAATYPNQTAPVRTIAVSALLLCDEQLSAGEAEQLVQQLFAPDNDWLAAGSIQGEQLSKANARRGLAIPLHEGALKALEKP</sequence>
<proteinExistence type="predicted"/>
<gene>
    <name evidence="2" type="ORF">NNO07_10885</name>
</gene>
<dbReference type="Proteomes" id="UP001211689">
    <property type="component" value="Unassembled WGS sequence"/>
</dbReference>
<dbReference type="SUPFAM" id="SSF53850">
    <property type="entry name" value="Periplasmic binding protein-like II"/>
    <property type="match status" value="1"/>
</dbReference>
<reference evidence="2 3" key="1">
    <citation type="submission" date="2022-07" db="EMBL/GenBank/DDBJ databases">
        <title>Genome Analysis of Selected Gammaproteobacteria from Nigerian Food snails.</title>
        <authorList>
            <person name="Okafor A.C."/>
        </authorList>
    </citation>
    <scope>NUCLEOTIDE SEQUENCE [LARGE SCALE GENOMIC DNA]</scope>
    <source>
        <strain evidence="2 3">Awg 2</strain>
    </source>
</reference>
<dbReference type="Gene3D" id="3.40.190.10">
    <property type="entry name" value="Periplasmic binding protein-like II"/>
    <property type="match status" value="2"/>
</dbReference>
<dbReference type="Pfam" id="PF16868">
    <property type="entry name" value="NMT1_3"/>
    <property type="match status" value="1"/>
</dbReference>
<organism evidence="2 3">
    <name type="scientific">Metapseudomonas resinovorans</name>
    <name type="common">Pseudomonas resinovorans</name>
    <dbReference type="NCBI Taxonomy" id="53412"/>
    <lineage>
        <taxon>Bacteria</taxon>
        <taxon>Pseudomonadati</taxon>
        <taxon>Pseudomonadota</taxon>
        <taxon>Gammaproteobacteria</taxon>
        <taxon>Pseudomonadales</taxon>
        <taxon>Pseudomonadaceae</taxon>
        <taxon>Metapseudomonas</taxon>
    </lineage>
</organism>
<dbReference type="InterPro" id="IPR011852">
    <property type="entry name" value="TRAP_TAXI"/>
</dbReference>
<feature type="chain" id="PRO_5047530666" evidence="1">
    <location>
        <begin position="17"/>
        <end position="492"/>
    </location>
</feature>
<dbReference type="EMBL" id="JANEWF010000008">
    <property type="protein sequence ID" value="MDA8483577.1"/>
    <property type="molecule type" value="Genomic_DNA"/>
</dbReference>
<name>A0ABT4Y3Z5_METRE</name>
<keyword evidence="3" id="KW-1185">Reference proteome</keyword>
<dbReference type="NCBIfam" id="TIGR02122">
    <property type="entry name" value="TRAP_TAXI"/>
    <property type="match status" value="1"/>
</dbReference>
<dbReference type="RefSeq" id="WP_271470757.1">
    <property type="nucleotide sequence ID" value="NZ_JANEWF010000008.1"/>
</dbReference>
<evidence type="ECO:0000256" key="1">
    <source>
        <dbReference type="SAM" id="SignalP"/>
    </source>
</evidence>